<keyword evidence="1" id="KW-1133">Transmembrane helix</keyword>
<evidence type="ECO:0000313" key="3">
    <source>
        <dbReference type="Proteomes" id="UP000177208"/>
    </source>
</evidence>
<proteinExistence type="predicted"/>
<name>A0A1F7GEM7_9BACT</name>
<dbReference type="Proteomes" id="UP000177208">
    <property type="component" value="Unassembled WGS sequence"/>
</dbReference>
<evidence type="ECO:0000256" key="1">
    <source>
        <dbReference type="SAM" id="Phobius"/>
    </source>
</evidence>
<dbReference type="AlphaFoldDB" id="A0A1F7GEM7"/>
<keyword evidence="1" id="KW-0472">Membrane</keyword>
<dbReference type="EMBL" id="MFZG01000009">
    <property type="protein sequence ID" value="OGK17329.1"/>
    <property type="molecule type" value="Genomic_DNA"/>
</dbReference>
<comment type="caution">
    <text evidence="2">The sequence shown here is derived from an EMBL/GenBank/DDBJ whole genome shotgun (WGS) entry which is preliminary data.</text>
</comment>
<organism evidence="2 3">
    <name type="scientific">Candidatus Roizmanbacteria bacterium RIFCSPHIGHO2_01_FULL_39_12c</name>
    <dbReference type="NCBI Taxonomy" id="1802031"/>
    <lineage>
        <taxon>Bacteria</taxon>
        <taxon>Candidatus Roizmaniibacteriota</taxon>
    </lineage>
</organism>
<protein>
    <submittedName>
        <fullName evidence="2">Uncharacterized protein</fullName>
    </submittedName>
</protein>
<sequence>MRETAYMTSINKFLFWILGVALILTNVYVFIHSINSSNKINFYEQQIKTLHTENIKLENKVFGLDSLRYAASMAAKLNFNQEAQPVFLDNLIYARSQ</sequence>
<feature type="transmembrane region" description="Helical" evidence="1">
    <location>
        <begin position="13"/>
        <end position="31"/>
    </location>
</feature>
<reference evidence="2 3" key="1">
    <citation type="journal article" date="2016" name="Nat. Commun.">
        <title>Thousands of microbial genomes shed light on interconnected biogeochemical processes in an aquifer system.</title>
        <authorList>
            <person name="Anantharaman K."/>
            <person name="Brown C.T."/>
            <person name="Hug L.A."/>
            <person name="Sharon I."/>
            <person name="Castelle C.J."/>
            <person name="Probst A.J."/>
            <person name="Thomas B.C."/>
            <person name="Singh A."/>
            <person name="Wilkins M.J."/>
            <person name="Karaoz U."/>
            <person name="Brodie E.L."/>
            <person name="Williams K.H."/>
            <person name="Hubbard S.S."/>
            <person name="Banfield J.F."/>
        </authorList>
    </citation>
    <scope>NUCLEOTIDE SEQUENCE [LARGE SCALE GENOMIC DNA]</scope>
</reference>
<evidence type="ECO:0000313" key="2">
    <source>
        <dbReference type="EMBL" id="OGK17329.1"/>
    </source>
</evidence>
<accession>A0A1F7GEM7</accession>
<keyword evidence="1" id="KW-0812">Transmembrane</keyword>
<gene>
    <name evidence="2" type="ORF">A2774_03970</name>
</gene>